<evidence type="ECO:0000256" key="7">
    <source>
        <dbReference type="ARBA" id="ARBA00022853"/>
    </source>
</evidence>
<evidence type="ECO:0000259" key="13">
    <source>
        <dbReference type="PROSITE" id="PS51569"/>
    </source>
</evidence>
<dbReference type="GO" id="GO:0005634">
    <property type="term" value="C:nucleus"/>
    <property type="evidence" value="ECO:0007669"/>
    <property type="project" value="UniProtKB-SubCell"/>
</dbReference>
<feature type="region of interest" description="Disordered" evidence="12">
    <location>
        <begin position="365"/>
        <end position="411"/>
    </location>
</feature>
<feature type="compositionally biased region" description="Basic and acidic residues" evidence="12">
    <location>
        <begin position="117"/>
        <end position="128"/>
    </location>
</feature>
<evidence type="ECO:0000256" key="6">
    <source>
        <dbReference type="ARBA" id="ARBA00022691"/>
    </source>
</evidence>
<name>A0A0D2UJD8_CAPO3</name>
<reference evidence="15" key="1">
    <citation type="submission" date="2011-02" db="EMBL/GenBank/DDBJ databases">
        <title>The Genome Sequence of Capsaspora owczarzaki ATCC 30864.</title>
        <authorList>
            <person name="Russ C."/>
            <person name="Cuomo C."/>
            <person name="Burger G."/>
            <person name="Gray M.W."/>
            <person name="Holland P.W.H."/>
            <person name="King N."/>
            <person name="Lang F.B.F."/>
            <person name="Roger A.J."/>
            <person name="Ruiz-Trillo I."/>
            <person name="Young S.K."/>
            <person name="Zeng Q."/>
            <person name="Gargeya S."/>
            <person name="Alvarado L."/>
            <person name="Berlin A."/>
            <person name="Chapman S.B."/>
            <person name="Chen Z."/>
            <person name="Freedman E."/>
            <person name="Gellesch M."/>
            <person name="Goldberg J."/>
            <person name="Griggs A."/>
            <person name="Gujja S."/>
            <person name="Heilman E."/>
            <person name="Heiman D."/>
            <person name="Howarth C."/>
            <person name="Mehta T."/>
            <person name="Neiman D."/>
            <person name="Pearson M."/>
            <person name="Roberts A."/>
            <person name="Saif S."/>
            <person name="Shea T."/>
            <person name="Shenoy N."/>
            <person name="Sisk P."/>
            <person name="Stolte C."/>
            <person name="Sykes S."/>
            <person name="White J."/>
            <person name="Yandava C."/>
            <person name="Haas B."/>
            <person name="Nusbaum C."/>
            <person name="Birren B."/>
        </authorList>
    </citation>
    <scope>NUCLEOTIDE SEQUENCE</scope>
    <source>
        <strain evidence="15">ATCC 30864</strain>
    </source>
</reference>
<dbReference type="PANTHER" id="PTHR21451:SF0">
    <property type="entry name" value="HISTONE-LYSINE N-METHYLTRANSFERASE, H3 LYSINE-79 SPECIFIC"/>
    <property type="match status" value="1"/>
</dbReference>
<keyword evidence="8 11" id="KW-0539">Nucleus</keyword>
<gene>
    <name evidence="14" type="ORF">CAOG_005674</name>
</gene>
<dbReference type="GO" id="GO:0006281">
    <property type="term" value="P:DNA repair"/>
    <property type="evidence" value="ECO:0007669"/>
    <property type="project" value="TreeGrafter"/>
</dbReference>
<feature type="compositionally biased region" description="Low complexity" evidence="12">
    <location>
        <begin position="136"/>
        <end position="146"/>
    </location>
</feature>
<sequence>MSADSSNGDNAGQAAAIAKLLAMHASAAAAPDIELRVSSPCMGIEPEVYKWPLRPIDEFDPATDLLNTIRLVARDFQPEGMPDYTYTVNTVKRTDLAAMTRLLDTFNAEVERLKPIRHARLERERQLEPDGPMNPSSSTASQSTPATASYSRLPFDLVSHIMTQVYNRVITDPRTLNGYKGFSAEVYGEVNFEMIHCLVEKVPITKDDIFIDLGSGVGQAVLQVALQTGCRTYGIEKRDICANGPFELAHGDFLEDEVRPRIKGATIIFVNNYVFDPQLNLSLRQRFEELLEHGAKIVSSSAFAPLEKVKLTSRNVGSLESVMRVRCIRYGGQGVSWTNKSVPFFVHRVDYTRLWRFLQKQSASAGATSRSTRSRGETSRRRSGRYDVDSEDQQELQDDSTSSPETDDDDIVVADYGHTGVKSLNLSPFFSGGRRHRQPSRSTPGSSTSSPRPTRPSSPSYPSSGSRGQRPSRKSISMNVSPLPNFAPSPSPQTASPPSSRHDSRSRHRRRQRQRQERQAQLQREDDHRSDDFSRAVPTSPVLRAAPRLPDFVPLGFEDTLNANVEDLTDEMLEAMALYCPLSDEAPPVSNFEQDRDLMQYIEQLSDPNTSDAAYSFQAAGALATLVQHTYLKAFKMIASLGSPGELLELRAQLEREKEALNVCKDAQQRLSSESQLLTLQISALLRDRGLDVSFDSPTAAVDLVHNIARVSSHGSPATSQSLFAQPRTMPMKTD</sequence>
<dbReference type="EMBL" id="KE346368">
    <property type="protein sequence ID" value="KJE95196.1"/>
    <property type="molecule type" value="Genomic_DNA"/>
</dbReference>
<feature type="region of interest" description="Disordered" evidence="12">
    <location>
        <begin position="117"/>
        <end position="146"/>
    </location>
</feature>
<feature type="compositionally biased region" description="Basic and acidic residues" evidence="12">
    <location>
        <begin position="514"/>
        <end position="534"/>
    </location>
</feature>
<dbReference type="CDD" id="cd02440">
    <property type="entry name" value="AdoMet_MTases"/>
    <property type="match status" value="1"/>
</dbReference>
<evidence type="ECO:0000256" key="2">
    <source>
        <dbReference type="ARBA" id="ARBA00012190"/>
    </source>
</evidence>
<dbReference type="Gene3D" id="1.10.260.60">
    <property type="match status" value="1"/>
</dbReference>
<dbReference type="eggNOG" id="KOG3924">
    <property type="taxonomic scope" value="Eukaryota"/>
</dbReference>
<feature type="compositionally biased region" description="Basic residues" evidence="12">
    <location>
        <begin position="504"/>
        <end position="513"/>
    </location>
</feature>
<keyword evidence="7 11" id="KW-0156">Chromatin regulator</keyword>
<dbReference type="GO" id="GO:0140956">
    <property type="term" value="F:histone H3K79 trimethyltransferase activity"/>
    <property type="evidence" value="ECO:0007669"/>
    <property type="project" value="UniProtKB-EC"/>
</dbReference>
<comment type="function">
    <text evidence="11">Histone methyltransferase that specifically trimethylates histone H3 to form H3K79me3. This methylation is required for telomere silencing and for the pachytene checkpoint during the meiotic cell cycle by allowing the recruitment of RAD9 to double strand breaks. Nucleosomes are preferred as substrate compared to free histone.</text>
</comment>
<dbReference type="InterPro" id="IPR030445">
    <property type="entry name" value="H3-K79_meTrfase"/>
</dbReference>
<proteinExistence type="inferred from homology"/>
<evidence type="ECO:0000313" key="14">
    <source>
        <dbReference type="EMBL" id="KJE95196.1"/>
    </source>
</evidence>
<organism evidence="14 15">
    <name type="scientific">Capsaspora owczarzaki (strain ATCC 30864)</name>
    <dbReference type="NCBI Taxonomy" id="595528"/>
    <lineage>
        <taxon>Eukaryota</taxon>
        <taxon>Filasterea</taxon>
        <taxon>Capsaspora</taxon>
    </lineage>
</organism>
<dbReference type="STRING" id="595528.A0A0D2UJD8"/>
<evidence type="ECO:0000256" key="12">
    <source>
        <dbReference type="SAM" id="MobiDB-lite"/>
    </source>
</evidence>
<dbReference type="SUPFAM" id="SSF53335">
    <property type="entry name" value="S-adenosyl-L-methionine-dependent methyltransferases"/>
    <property type="match status" value="1"/>
</dbReference>
<dbReference type="InterPro" id="IPR029063">
    <property type="entry name" value="SAM-dependent_MTases_sf"/>
</dbReference>
<feature type="compositionally biased region" description="Low complexity" evidence="12">
    <location>
        <begin position="440"/>
        <end position="469"/>
    </location>
</feature>
<accession>A0A0D2UJD8</accession>
<dbReference type="Proteomes" id="UP000008743">
    <property type="component" value="Unassembled WGS sequence"/>
</dbReference>
<dbReference type="EC" id="2.1.1.360" evidence="2 11"/>
<feature type="compositionally biased region" description="Basic and acidic residues" evidence="12">
    <location>
        <begin position="374"/>
        <end position="388"/>
    </location>
</feature>
<dbReference type="PhylomeDB" id="A0A0D2UJD8"/>
<comment type="similarity">
    <text evidence="11">Belongs to the class I-like SAM-binding methyltransferase superfamily. DOT1 family.</text>
</comment>
<comment type="catalytic activity">
    <reaction evidence="10 11">
        <text>L-lysyl(79)-[histone H3] + 3 S-adenosyl-L-methionine = N(6),N(6),N(6)-trimethyl-L-lysyl(79)-[histone H3] + 3 S-adenosyl-L-homocysteine + 3 H(+)</text>
        <dbReference type="Rhea" id="RHEA:60328"/>
        <dbReference type="Rhea" id="RHEA-COMP:15549"/>
        <dbReference type="Rhea" id="RHEA-COMP:15552"/>
        <dbReference type="ChEBI" id="CHEBI:15378"/>
        <dbReference type="ChEBI" id="CHEBI:29969"/>
        <dbReference type="ChEBI" id="CHEBI:57856"/>
        <dbReference type="ChEBI" id="CHEBI:59789"/>
        <dbReference type="ChEBI" id="CHEBI:61961"/>
        <dbReference type="EC" id="2.1.1.360"/>
    </reaction>
</comment>
<evidence type="ECO:0000256" key="4">
    <source>
        <dbReference type="ARBA" id="ARBA00022603"/>
    </source>
</evidence>
<dbReference type="InParanoid" id="A0A0D2UJD8"/>
<evidence type="ECO:0000256" key="3">
    <source>
        <dbReference type="ARBA" id="ARBA00020987"/>
    </source>
</evidence>
<evidence type="ECO:0000313" key="15">
    <source>
        <dbReference type="Proteomes" id="UP000008743"/>
    </source>
</evidence>
<dbReference type="AlphaFoldDB" id="A0A0D2UJD8"/>
<comment type="miscellaneous">
    <text evidence="11">In contrast to other lysine histone methyltransferases, it does not contain a SET domain, suggesting the existence of another mechanism for methylation of lysine residues of histones.</text>
</comment>
<dbReference type="RefSeq" id="XP_004346347.2">
    <property type="nucleotide sequence ID" value="XM_004346297.2"/>
</dbReference>
<dbReference type="PROSITE" id="PS51569">
    <property type="entry name" value="DOT1"/>
    <property type="match status" value="1"/>
</dbReference>
<evidence type="ECO:0000256" key="1">
    <source>
        <dbReference type="ARBA" id="ARBA00004123"/>
    </source>
</evidence>
<feature type="compositionally biased region" description="Polar residues" evidence="12">
    <location>
        <begin position="713"/>
        <end position="724"/>
    </location>
</feature>
<feature type="region of interest" description="Disordered" evidence="12">
    <location>
        <begin position="713"/>
        <end position="735"/>
    </location>
</feature>
<dbReference type="PANTHER" id="PTHR21451">
    <property type="entry name" value="HISTONE H3 METHYLTRANSFERASE"/>
    <property type="match status" value="1"/>
</dbReference>
<feature type="region of interest" description="Disordered" evidence="12">
    <location>
        <begin position="423"/>
        <end position="539"/>
    </location>
</feature>
<evidence type="ECO:0000256" key="9">
    <source>
        <dbReference type="ARBA" id="ARBA00029821"/>
    </source>
</evidence>
<keyword evidence="4 11" id="KW-0489">Methyltransferase</keyword>
<keyword evidence="15" id="KW-1185">Reference proteome</keyword>
<comment type="subcellular location">
    <subcellularLocation>
        <location evidence="1 11">Nucleus</location>
    </subcellularLocation>
</comment>
<feature type="compositionally biased region" description="Acidic residues" evidence="12">
    <location>
        <begin position="389"/>
        <end position="398"/>
    </location>
</feature>
<dbReference type="Gene3D" id="3.40.50.150">
    <property type="entry name" value="Vaccinia Virus protein VP39"/>
    <property type="match status" value="1"/>
</dbReference>
<keyword evidence="6 11" id="KW-0949">S-adenosyl-L-methionine</keyword>
<evidence type="ECO:0000256" key="10">
    <source>
        <dbReference type="ARBA" id="ARBA00047770"/>
    </source>
</evidence>
<evidence type="ECO:0000256" key="8">
    <source>
        <dbReference type="ARBA" id="ARBA00023242"/>
    </source>
</evidence>
<dbReference type="GO" id="GO:0032259">
    <property type="term" value="P:methylation"/>
    <property type="evidence" value="ECO:0007669"/>
    <property type="project" value="UniProtKB-KW"/>
</dbReference>
<dbReference type="GO" id="GO:0000077">
    <property type="term" value="P:DNA damage checkpoint signaling"/>
    <property type="evidence" value="ECO:0007669"/>
    <property type="project" value="TreeGrafter"/>
</dbReference>
<feature type="domain" description="DOT1" evidence="13">
    <location>
        <begin position="45"/>
        <end position="362"/>
    </location>
</feature>
<dbReference type="Pfam" id="PF08123">
    <property type="entry name" value="DOT1"/>
    <property type="match status" value="2"/>
</dbReference>
<dbReference type="InterPro" id="IPR025789">
    <property type="entry name" value="DOT1_dom"/>
</dbReference>
<keyword evidence="5 11" id="KW-0808">Transferase</keyword>
<evidence type="ECO:0000256" key="5">
    <source>
        <dbReference type="ARBA" id="ARBA00022679"/>
    </source>
</evidence>
<protein>
    <recommendedName>
        <fullName evidence="3 11">Histone-lysine N-methyltransferase, H3 lysine-79 specific</fullName>
        <ecNumber evidence="2 11">2.1.1.360</ecNumber>
    </recommendedName>
    <alternativeName>
        <fullName evidence="9 11">Histone H3-K79 methyltransferase</fullName>
    </alternativeName>
</protein>
<evidence type="ECO:0000256" key="11">
    <source>
        <dbReference type="RuleBase" id="RU271113"/>
    </source>
</evidence>
<dbReference type="OrthoDB" id="6417231at2759"/>